<dbReference type="RefSeq" id="WP_152401841.1">
    <property type="nucleotide sequence ID" value="NZ_WHIY01000012.1"/>
</dbReference>
<protein>
    <recommendedName>
        <fullName evidence="3">MarR family transcriptional regulator</fullName>
    </recommendedName>
</protein>
<organism evidence="1 2">
    <name type="scientific">Citrobacter telavivensis</name>
    <dbReference type="NCBI Taxonomy" id="2653932"/>
    <lineage>
        <taxon>Bacteria</taxon>
        <taxon>Pseudomonadati</taxon>
        <taxon>Pseudomonadota</taxon>
        <taxon>Gammaproteobacteria</taxon>
        <taxon>Enterobacterales</taxon>
        <taxon>Enterobacteriaceae</taxon>
        <taxon>Citrobacter</taxon>
    </lineage>
</organism>
<evidence type="ECO:0000313" key="1">
    <source>
        <dbReference type="EMBL" id="MPQ52821.1"/>
    </source>
</evidence>
<evidence type="ECO:0000313" key="2">
    <source>
        <dbReference type="Proteomes" id="UP000475079"/>
    </source>
</evidence>
<dbReference type="EMBL" id="WHIY01000012">
    <property type="protein sequence ID" value="MPQ52821.1"/>
    <property type="molecule type" value="Genomic_DNA"/>
</dbReference>
<comment type="caution">
    <text evidence="1">The sequence shown here is derived from an EMBL/GenBank/DDBJ whole genome shotgun (WGS) entry which is preliminary data.</text>
</comment>
<accession>A0A6L5ECF8</accession>
<sequence>MKTNNVELQLLYLLLKSHNQLDSFTAFKRMRISFAEFSKTLYNLKQLKLIEELDKKIKLTKTGYVRAFTEYSSKTDKKWREVPSTFKLNEYDIDEPYLPNLRLLDPIKFPIAKSKINR</sequence>
<keyword evidence="2" id="KW-1185">Reference proteome</keyword>
<evidence type="ECO:0008006" key="3">
    <source>
        <dbReference type="Google" id="ProtNLM"/>
    </source>
</evidence>
<proteinExistence type="predicted"/>
<name>A0A6L5ECF8_9ENTR</name>
<dbReference type="AlphaFoldDB" id="A0A6L5ECF8"/>
<dbReference type="Proteomes" id="UP000475079">
    <property type="component" value="Unassembled WGS sequence"/>
</dbReference>
<gene>
    <name evidence="1" type="ORF">GBB84_18140</name>
</gene>
<reference evidence="1 2" key="1">
    <citation type="submission" date="2019-10" db="EMBL/GenBank/DDBJ databases">
        <title>Characterization of a new Citrobacter species.</title>
        <authorList>
            <person name="Goncalves Ribeiro T."/>
            <person name="Izdebski R."/>
            <person name="Urbanowicz P."/>
            <person name="Carmeli Y."/>
            <person name="Gniadkowski M."/>
            <person name="Peixe L."/>
        </authorList>
    </citation>
    <scope>NUCLEOTIDE SEQUENCE [LARGE SCALE GENOMIC DNA]</scope>
    <source>
        <strain evidence="1 2">NMI7905_11</strain>
    </source>
</reference>